<gene>
    <name evidence="9" type="ORF">ACFOGI_13245</name>
</gene>
<keyword evidence="5" id="KW-0547">Nucleotide-binding</keyword>
<evidence type="ECO:0000313" key="9">
    <source>
        <dbReference type="EMBL" id="MFC3041208.1"/>
    </source>
</evidence>
<dbReference type="SUPFAM" id="SSF52540">
    <property type="entry name" value="P-loop containing nucleoside triphosphate hydrolases"/>
    <property type="match status" value="1"/>
</dbReference>
<keyword evidence="7" id="KW-0472">Membrane</keyword>
<dbReference type="PANTHER" id="PTHR43297:SF2">
    <property type="entry name" value="DIPEPTIDE TRANSPORT ATP-BINDING PROTEIN DPPD"/>
    <property type="match status" value="1"/>
</dbReference>
<dbReference type="InterPro" id="IPR003593">
    <property type="entry name" value="AAA+_ATPase"/>
</dbReference>
<evidence type="ECO:0000313" key="10">
    <source>
        <dbReference type="Proteomes" id="UP001595279"/>
    </source>
</evidence>
<dbReference type="NCBIfam" id="TIGR01727">
    <property type="entry name" value="oligo_HPY"/>
    <property type="match status" value="1"/>
</dbReference>
<keyword evidence="4" id="KW-1003">Cell membrane</keyword>
<dbReference type="PANTHER" id="PTHR43297">
    <property type="entry name" value="OLIGOPEPTIDE TRANSPORT ATP-BINDING PROTEIN APPD"/>
    <property type="match status" value="1"/>
</dbReference>
<organism evidence="9 10">
    <name type="scientific">Virgibacillus xinjiangensis</name>
    <dbReference type="NCBI Taxonomy" id="393090"/>
    <lineage>
        <taxon>Bacteria</taxon>
        <taxon>Bacillati</taxon>
        <taxon>Bacillota</taxon>
        <taxon>Bacilli</taxon>
        <taxon>Bacillales</taxon>
        <taxon>Bacillaceae</taxon>
        <taxon>Virgibacillus</taxon>
    </lineage>
</organism>
<dbReference type="EMBL" id="JBHRSA010000046">
    <property type="protein sequence ID" value="MFC3041208.1"/>
    <property type="molecule type" value="Genomic_DNA"/>
</dbReference>
<dbReference type="InterPro" id="IPR003439">
    <property type="entry name" value="ABC_transporter-like_ATP-bd"/>
</dbReference>
<dbReference type="SMART" id="SM00382">
    <property type="entry name" value="AAA"/>
    <property type="match status" value="1"/>
</dbReference>
<reference evidence="10" key="1">
    <citation type="journal article" date="2019" name="Int. J. Syst. Evol. Microbiol.">
        <title>The Global Catalogue of Microorganisms (GCM) 10K type strain sequencing project: providing services to taxonomists for standard genome sequencing and annotation.</title>
        <authorList>
            <consortium name="The Broad Institute Genomics Platform"/>
            <consortium name="The Broad Institute Genome Sequencing Center for Infectious Disease"/>
            <person name="Wu L."/>
            <person name="Ma J."/>
        </authorList>
    </citation>
    <scope>NUCLEOTIDE SEQUENCE [LARGE SCALE GENOMIC DNA]</scope>
    <source>
        <strain evidence="10">KCTC 13128</strain>
    </source>
</reference>
<evidence type="ECO:0000256" key="2">
    <source>
        <dbReference type="ARBA" id="ARBA00005417"/>
    </source>
</evidence>
<keyword evidence="10" id="KW-1185">Reference proteome</keyword>
<comment type="caution">
    <text evidence="9">The sequence shown here is derived from an EMBL/GenBank/DDBJ whole genome shotgun (WGS) entry which is preliminary data.</text>
</comment>
<comment type="subcellular location">
    <subcellularLocation>
        <location evidence="1">Cell membrane</location>
        <topology evidence="1">Peripheral membrane protein</topology>
    </subcellularLocation>
</comment>
<dbReference type="CDD" id="cd03257">
    <property type="entry name" value="ABC_NikE_OppD_transporters"/>
    <property type="match status" value="1"/>
</dbReference>
<dbReference type="InterPro" id="IPR013563">
    <property type="entry name" value="Oligopep_ABC_C"/>
</dbReference>
<accession>A0ABV7CYM2</accession>
<dbReference type="GO" id="GO:0005524">
    <property type="term" value="F:ATP binding"/>
    <property type="evidence" value="ECO:0007669"/>
    <property type="project" value="UniProtKB-KW"/>
</dbReference>
<dbReference type="PROSITE" id="PS00211">
    <property type="entry name" value="ABC_TRANSPORTER_1"/>
    <property type="match status" value="1"/>
</dbReference>
<evidence type="ECO:0000256" key="7">
    <source>
        <dbReference type="ARBA" id="ARBA00023136"/>
    </source>
</evidence>
<dbReference type="Pfam" id="PF00005">
    <property type="entry name" value="ABC_tran"/>
    <property type="match status" value="1"/>
</dbReference>
<dbReference type="InterPro" id="IPR050388">
    <property type="entry name" value="ABC_Ni/Peptide_Import"/>
</dbReference>
<name>A0ABV7CYM2_9BACI</name>
<dbReference type="PROSITE" id="PS50893">
    <property type="entry name" value="ABC_TRANSPORTER_2"/>
    <property type="match status" value="1"/>
</dbReference>
<dbReference type="InterPro" id="IPR017871">
    <property type="entry name" value="ABC_transporter-like_CS"/>
</dbReference>
<comment type="similarity">
    <text evidence="2">Belongs to the ABC transporter superfamily.</text>
</comment>
<protein>
    <submittedName>
        <fullName evidence="9">ABC transporter ATP-binding protein</fullName>
    </submittedName>
</protein>
<sequence>MNMATMKDNAYENILEINNLRTSFFTDEREVKAVDGVTYSLPKGKTLGVVGESGSGKSITALSILQLIEDPGKIVGGEILFKGEDLVNKKESDMRKIRGNEISMIFQEPMTSLNPTYTVGQQIGEAYKIHEGLNKKEARKRSIDMLKLVGIPSPEKRIDQYPHELSGGMRQRVMIAMALACNPELLIADEPTTALDVTIQAQILDLMKDLQERLGMGVVLITHDMGVVAEVCDYVAVMYGGQIVEYADVKTLFHSPKHPYTVGLLNSIPPADQDIDGDLPIIRGTVPSPAEMPVGCRFAPRCPFATELCRDNLPLLETDEKGNQIRCWIYTDEWDGDPEVNVDDQRTAQSK</sequence>
<keyword evidence="6 9" id="KW-0067">ATP-binding</keyword>
<evidence type="ECO:0000256" key="4">
    <source>
        <dbReference type="ARBA" id="ARBA00022475"/>
    </source>
</evidence>
<evidence type="ECO:0000256" key="6">
    <source>
        <dbReference type="ARBA" id="ARBA00022840"/>
    </source>
</evidence>
<evidence type="ECO:0000259" key="8">
    <source>
        <dbReference type="PROSITE" id="PS50893"/>
    </source>
</evidence>
<evidence type="ECO:0000256" key="3">
    <source>
        <dbReference type="ARBA" id="ARBA00022448"/>
    </source>
</evidence>
<evidence type="ECO:0000256" key="5">
    <source>
        <dbReference type="ARBA" id="ARBA00022741"/>
    </source>
</evidence>
<feature type="domain" description="ABC transporter" evidence="8">
    <location>
        <begin position="15"/>
        <end position="265"/>
    </location>
</feature>
<dbReference type="Pfam" id="PF08352">
    <property type="entry name" value="oligo_HPY"/>
    <property type="match status" value="1"/>
</dbReference>
<dbReference type="InterPro" id="IPR027417">
    <property type="entry name" value="P-loop_NTPase"/>
</dbReference>
<proteinExistence type="inferred from homology"/>
<keyword evidence="3" id="KW-0813">Transport</keyword>
<dbReference type="RefSeq" id="WP_390273425.1">
    <property type="nucleotide sequence ID" value="NZ_JBHRSA010000046.1"/>
</dbReference>
<evidence type="ECO:0000256" key="1">
    <source>
        <dbReference type="ARBA" id="ARBA00004202"/>
    </source>
</evidence>
<dbReference type="Proteomes" id="UP001595279">
    <property type="component" value="Unassembled WGS sequence"/>
</dbReference>
<dbReference type="Gene3D" id="3.40.50.300">
    <property type="entry name" value="P-loop containing nucleotide triphosphate hydrolases"/>
    <property type="match status" value="1"/>
</dbReference>